<dbReference type="EMBL" id="VJMJ01000153">
    <property type="protein sequence ID" value="KAF0730542.1"/>
    <property type="molecule type" value="Genomic_DNA"/>
</dbReference>
<feature type="signal peptide" evidence="2">
    <location>
        <begin position="1"/>
        <end position="18"/>
    </location>
</feature>
<gene>
    <name evidence="5" type="ORF">Ae201684_011965</name>
</gene>
<keyword evidence="1" id="KW-0560">Oxidoreductase</keyword>
<organism evidence="5 6">
    <name type="scientific">Aphanomyces euteiches</name>
    <dbReference type="NCBI Taxonomy" id="100861"/>
    <lineage>
        <taxon>Eukaryota</taxon>
        <taxon>Sar</taxon>
        <taxon>Stramenopiles</taxon>
        <taxon>Oomycota</taxon>
        <taxon>Saprolegniomycetes</taxon>
        <taxon>Saprolegniales</taxon>
        <taxon>Verrucalvaceae</taxon>
        <taxon>Aphanomyces</taxon>
    </lineage>
</organism>
<evidence type="ECO:0008006" key="7">
    <source>
        <dbReference type="Google" id="ProtNLM"/>
    </source>
</evidence>
<feature type="domain" description="Ferric reductase NAD binding" evidence="4">
    <location>
        <begin position="130"/>
        <end position="255"/>
    </location>
</feature>
<dbReference type="VEuPathDB" id="FungiDB:AeMF1_004760"/>
<protein>
    <recommendedName>
        <fullName evidence="7">FAD-binding FR-type domain-containing protein</fullName>
    </recommendedName>
</protein>
<keyword evidence="6" id="KW-1185">Reference proteome</keyword>
<comment type="caution">
    <text evidence="5">The sequence shown here is derived from an EMBL/GenBank/DDBJ whole genome shotgun (WGS) entry which is preliminary data.</text>
</comment>
<dbReference type="CDD" id="cd06186">
    <property type="entry name" value="NOX_Duox_like_FAD_NADP"/>
    <property type="match status" value="1"/>
</dbReference>
<accession>A0A6G0WSX7</accession>
<evidence type="ECO:0000313" key="6">
    <source>
        <dbReference type="Proteomes" id="UP000481153"/>
    </source>
</evidence>
<evidence type="ECO:0000256" key="1">
    <source>
        <dbReference type="ARBA" id="ARBA00023002"/>
    </source>
</evidence>
<dbReference type="Gene3D" id="3.40.50.80">
    <property type="entry name" value="Nucleotide-binding domain of ferredoxin-NADP reductase (FNR) module"/>
    <property type="match status" value="1"/>
</dbReference>
<evidence type="ECO:0000313" key="5">
    <source>
        <dbReference type="EMBL" id="KAF0730542.1"/>
    </source>
</evidence>
<dbReference type="AlphaFoldDB" id="A0A6G0WSX7"/>
<dbReference type="Pfam" id="PF08022">
    <property type="entry name" value="FAD_binding_8"/>
    <property type="match status" value="1"/>
</dbReference>
<dbReference type="Pfam" id="PF08030">
    <property type="entry name" value="NAD_binding_6"/>
    <property type="match status" value="1"/>
</dbReference>
<dbReference type="InterPro" id="IPR039261">
    <property type="entry name" value="FNR_nucleotide-bd"/>
</dbReference>
<dbReference type="SUPFAM" id="SSF52343">
    <property type="entry name" value="Ferredoxin reductase-like, C-terminal NADP-linked domain"/>
    <property type="match status" value="1"/>
</dbReference>
<evidence type="ECO:0000259" key="4">
    <source>
        <dbReference type="Pfam" id="PF08030"/>
    </source>
</evidence>
<dbReference type="PANTHER" id="PTHR11972">
    <property type="entry name" value="NADPH OXIDASE"/>
    <property type="match status" value="1"/>
</dbReference>
<keyword evidence="2" id="KW-0732">Signal</keyword>
<dbReference type="InterPro" id="IPR013112">
    <property type="entry name" value="FAD-bd_8"/>
</dbReference>
<dbReference type="GO" id="GO:0005886">
    <property type="term" value="C:plasma membrane"/>
    <property type="evidence" value="ECO:0007669"/>
    <property type="project" value="TreeGrafter"/>
</dbReference>
<evidence type="ECO:0000256" key="2">
    <source>
        <dbReference type="SAM" id="SignalP"/>
    </source>
</evidence>
<dbReference type="InterPro" id="IPR050369">
    <property type="entry name" value="RBOH/FRE"/>
</dbReference>
<dbReference type="Proteomes" id="UP000481153">
    <property type="component" value="Unassembled WGS sequence"/>
</dbReference>
<sequence length="272" mass="30210">MLFPLTIFGFSLLLRVQAFFNRYQARVTSFAPNSVVMELPATKQTKDWVHSMNPCAFFWINVPSVSLFEWHPFSAIITPDGQSIAFCIKAQTRRGFVDKVVAKVHNAPDEPLTVLVNGPYGKPAVNLALYDEVILVAGGIGITPMLNLVNRFRVMEFVSQRFQLHWAVRHPQELLTADSLMFATPFPDGVKAKFYASQAMADGSIANNSSPGGTVAYVKGRPVMEEILYNSNAQDNQRRVCVLACGPPALVQEAQIQTRAAGLDFHKEVFLF</sequence>
<name>A0A6G0WSX7_9STRA</name>
<dbReference type="InterPro" id="IPR013121">
    <property type="entry name" value="Fe_red_NAD-bd_6"/>
</dbReference>
<dbReference type="GO" id="GO:0016491">
    <property type="term" value="F:oxidoreductase activity"/>
    <property type="evidence" value="ECO:0007669"/>
    <property type="project" value="UniProtKB-KW"/>
</dbReference>
<proteinExistence type="predicted"/>
<feature type="chain" id="PRO_5026305515" description="FAD-binding FR-type domain-containing protein" evidence="2">
    <location>
        <begin position="19"/>
        <end position="272"/>
    </location>
</feature>
<feature type="domain" description="FAD-binding 8" evidence="3">
    <location>
        <begin position="34"/>
        <end position="124"/>
    </location>
</feature>
<reference evidence="5 6" key="1">
    <citation type="submission" date="2019-07" db="EMBL/GenBank/DDBJ databases">
        <title>Genomics analysis of Aphanomyces spp. identifies a new class of oomycete effector associated with host adaptation.</title>
        <authorList>
            <person name="Gaulin E."/>
        </authorList>
    </citation>
    <scope>NUCLEOTIDE SEQUENCE [LARGE SCALE GENOMIC DNA]</scope>
    <source>
        <strain evidence="5 6">ATCC 201684</strain>
    </source>
</reference>
<dbReference type="PANTHER" id="PTHR11972:SF69">
    <property type="entry name" value="FERRIC REDUCTION OXIDASE 6-RELATED"/>
    <property type="match status" value="1"/>
</dbReference>
<evidence type="ECO:0000259" key="3">
    <source>
        <dbReference type="Pfam" id="PF08022"/>
    </source>
</evidence>